<dbReference type="Proteomes" id="UP000243591">
    <property type="component" value="Chromosome"/>
</dbReference>
<dbReference type="Gene3D" id="3.20.20.30">
    <property type="entry name" value="Luciferase-like domain"/>
    <property type="match status" value="1"/>
</dbReference>
<dbReference type="EMBL" id="CP023483">
    <property type="protein sequence ID" value="ATF25789.1"/>
    <property type="molecule type" value="Genomic_DNA"/>
</dbReference>
<dbReference type="KEGG" id="bths:CNY62_04930"/>
<dbReference type="PANTHER" id="PTHR30137:SF20">
    <property type="entry name" value="N-ACETYL-S-ALKYLCYSTEINE MONOOXYGENASE"/>
    <property type="match status" value="1"/>
</dbReference>
<dbReference type="InterPro" id="IPR019949">
    <property type="entry name" value="CmoO-like"/>
</dbReference>
<organism evidence="3 4">
    <name type="scientific">Brochothrix thermosphacta</name>
    <name type="common">Microbacterium thermosphactum</name>
    <dbReference type="NCBI Taxonomy" id="2756"/>
    <lineage>
        <taxon>Bacteria</taxon>
        <taxon>Bacillati</taxon>
        <taxon>Bacillota</taxon>
        <taxon>Bacilli</taxon>
        <taxon>Bacillales</taxon>
        <taxon>Listeriaceae</taxon>
        <taxon>Brochothrix</taxon>
    </lineage>
</organism>
<dbReference type="GO" id="GO:0016705">
    <property type="term" value="F:oxidoreductase activity, acting on paired donors, with incorporation or reduction of molecular oxygen"/>
    <property type="evidence" value="ECO:0007669"/>
    <property type="project" value="InterPro"/>
</dbReference>
<protein>
    <submittedName>
        <fullName evidence="3">LLM class flavin-dependent oxidoreductase</fullName>
    </submittedName>
</protein>
<evidence type="ECO:0000259" key="2">
    <source>
        <dbReference type="Pfam" id="PF00296"/>
    </source>
</evidence>
<gene>
    <name evidence="3" type="ORF">CNY62_04930</name>
</gene>
<evidence type="ECO:0000313" key="3">
    <source>
        <dbReference type="EMBL" id="ATF25789.1"/>
    </source>
</evidence>
<evidence type="ECO:0000256" key="1">
    <source>
        <dbReference type="ARBA" id="ARBA00007789"/>
    </source>
</evidence>
<dbReference type="GO" id="GO:0005829">
    <property type="term" value="C:cytosol"/>
    <property type="evidence" value="ECO:0007669"/>
    <property type="project" value="TreeGrafter"/>
</dbReference>
<dbReference type="Pfam" id="PF00296">
    <property type="entry name" value="Bac_luciferase"/>
    <property type="match status" value="1"/>
</dbReference>
<dbReference type="RefSeq" id="WP_069126203.1">
    <property type="nucleotide sequence ID" value="NZ_CP023483.1"/>
</dbReference>
<keyword evidence="4" id="KW-1185">Reference proteome</keyword>
<feature type="domain" description="Luciferase-like" evidence="2">
    <location>
        <begin position="21"/>
        <end position="301"/>
    </location>
</feature>
<dbReference type="InterPro" id="IPR011251">
    <property type="entry name" value="Luciferase-like_dom"/>
</dbReference>
<reference evidence="3 4" key="1">
    <citation type="submission" date="2017-09" db="EMBL/GenBank/DDBJ databases">
        <title>Complete Genome Sequences of Two Strains of the Meat Spoilage Bacterium Brochothrix thermosphacta Isolated from Ground Chicken.</title>
        <authorList>
            <person name="Paoli G.C."/>
            <person name="Wijey C."/>
            <person name="Chen C.-Y."/>
            <person name="Nguyen L."/>
            <person name="Yan X."/>
            <person name="Irwin P.L."/>
        </authorList>
    </citation>
    <scope>NUCLEOTIDE SEQUENCE [LARGE SCALE GENOMIC DNA]</scope>
    <source>
        <strain evidence="3 4">BI</strain>
    </source>
</reference>
<name>A0A1D2L4X1_BROTH</name>
<dbReference type="SUPFAM" id="SSF51679">
    <property type="entry name" value="Bacterial luciferase-like"/>
    <property type="match status" value="1"/>
</dbReference>
<sequence>MTISLSILEQSIQPHDFDLKDVLTETVALAQLAESLHFKRFWVAEHHNMASAAGSAPEILLAYLAAKTEKIQLASGGVMLQHYSPFKVVEQFNTLNNLADGRISLGVGKAPGGLQSSTQALQEGFASDIAPSFEEKLATLTHFTRHDFVEGHPYADLKAQPDVGTPLPLYLLGGSVTSAILAAELGINFVYAHFINGDDTLLKDVHTAYHQHFTGDTPNFQLASVYALASSKAAAEKLITVGKGFRVVSADGKKLNLNTREQVDSYVATLDQSYEVIQQQAGRFVGTPAAVLQQLHDFHTTYGINDFIAVTPIEDAAAKRSSITALGALLPQLKILEKVV</sequence>
<comment type="similarity">
    <text evidence="1">To bacterial alkanal monooxygenase alpha and beta chains.</text>
</comment>
<evidence type="ECO:0000313" key="4">
    <source>
        <dbReference type="Proteomes" id="UP000243591"/>
    </source>
</evidence>
<dbReference type="NCBIfam" id="TIGR03558">
    <property type="entry name" value="oxido_grp_1"/>
    <property type="match status" value="1"/>
</dbReference>
<dbReference type="InterPro" id="IPR050766">
    <property type="entry name" value="Bact_Lucif_Oxidored"/>
</dbReference>
<dbReference type="STRING" id="2756.BFR44_06930"/>
<dbReference type="InterPro" id="IPR036661">
    <property type="entry name" value="Luciferase-like_sf"/>
</dbReference>
<dbReference type="PANTHER" id="PTHR30137">
    <property type="entry name" value="LUCIFERASE-LIKE MONOOXYGENASE"/>
    <property type="match status" value="1"/>
</dbReference>
<dbReference type="OrthoDB" id="9780518at2"/>
<dbReference type="AlphaFoldDB" id="A0A1D2L4X1"/>
<accession>A0A1D2L4X1</accession>
<proteinExistence type="predicted"/>